<proteinExistence type="predicted"/>
<dbReference type="SUPFAM" id="SSF46785">
    <property type="entry name" value="Winged helix' DNA-binding domain"/>
    <property type="match status" value="2"/>
</dbReference>
<dbReference type="Pfam" id="PF09339">
    <property type="entry name" value="HTH_IclR"/>
    <property type="match status" value="1"/>
</dbReference>
<dbReference type="InterPro" id="IPR050707">
    <property type="entry name" value="HTH_MetabolicPath_Reg"/>
</dbReference>
<comment type="caution">
    <text evidence="6">The sequence shown here is derived from an EMBL/GenBank/DDBJ whole genome shotgun (WGS) entry which is preliminary data.</text>
</comment>
<feature type="domain" description="IclR-ED" evidence="5">
    <location>
        <begin position="138"/>
        <end position="328"/>
    </location>
</feature>
<dbReference type="InterPro" id="IPR014757">
    <property type="entry name" value="Tscrpt_reg_IclR_C"/>
</dbReference>
<dbReference type="PROSITE" id="PS51078">
    <property type="entry name" value="ICLR_ED"/>
    <property type="match status" value="1"/>
</dbReference>
<reference evidence="6 7" key="1">
    <citation type="submission" date="2012-09" db="EMBL/GenBank/DDBJ databases">
        <title>Genome Sequence of alkane-degrading Bacterium Alcanivorax sp. 6-D-6.</title>
        <authorList>
            <person name="Lai Q."/>
            <person name="Shao Z."/>
        </authorList>
    </citation>
    <scope>NUCLEOTIDE SEQUENCE [LARGE SCALE GENOMIC DNA]</scope>
    <source>
        <strain evidence="6 7">6-D-6</strain>
    </source>
</reference>
<dbReference type="PANTHER" id="PTHR30136">
    <property type="entry name" value="HELIX-TURN-HELIX TRANSCRIPTIONAL REGULATOR, ICLR FAMILY"/>
    <property type="match status" value="1"/>
</dbReference>
<dbReference type="Pfam" id="PF01614">
    <property type="entry name" value="IclR_C"/>
    <property type="match status" value="1"/>
</dbReference>
<dbReference type="InterPro" id="IPR029016">
    <property type="entry name" value="GAF-like_dom_sf"/>
</dbReference>
<evidence type="ECO:0000256" key="1">
    <source>
        <dbReference type="ARBA" id="ARBA00023015"/>
    </source>
</evidence>
<feature type="domain" description="HTH iclR-type" evidence="4">
    <location>
        <begin position="7"/>
        <end position="69"/>
    </location>
</feature>
<sequence>MAKSYQLQTLARALDVLELLERTSKPMSLTEIAELLGEATAIVYRILHTLENRGYLYRRPEDKRYSYTGRSTGAGAVSRAVDLLLAAAENVPGGASAEQLAGRVGLDPRVAEEILIPLREKGWIQQENGGDQWRLSHSVMALSRPFLNSDDVLVRIRPLMERLHADTGETVSLFHRAGDNQVVTSVLPSPHPVRYALDMGSTFPLYLGAGGKAMMAFLPEPEVEALIRNHQITALTRYVPKTGVLRKELKSIHQRGYAISNGERVEGASAVAVPVLRGDGYPVAVLGLMMPSFRTSDGALHALGERLVEELSRLRIPPVRPRSSCSNA</sequence>
<dbReference type="InterPro" id="IPR036390">
    <property type="entry name" value="WH_DNA-bd_sf"/>
</dbReference>
<evidence type="ECO:0000259" key="4">
    <source>
        <dbReference type="PROSITE" id="PS51077"/>
    </source>
</evidence>
<protein>
    <submittedName>
        <fullName evidence="6">IclR-family transcriptional regulator</fullName>
    </submittedName>
</protein>
<evidence type="ECO:0000259" key="5">
    <source>
        <dbReference type="PROSITE" id="PS51078"/>
    </source>
</evidence>
<dbReference type="Proteomes" id="UP000771797">
    <property type="component" value="Unassembled WGS sequence"/>
</dbReference>
<gene>
    <name evidence="6" type="ORF">A6D6_01995</name>
</gene>
<accession>A0ABQ6Y9I1</accession>
<keyword evidence="3" id="KW-0804">Transcription</keyword>
<dbReference type="SUPFAM" id="SSF55781">
    <property type="entry name" value="GAF domain-like"/>
    <property type="match status" value="1"/>
</dbReference>
<evidence type="ECO:0000256" key="2">
    <source>
        <dbReference type="ARBA" id="ARBA00023125"/>
    </source>
</evidence>
<keyword evidence="7" id="KW-1185">Reference proteome</keyword>
<dbReference type="PROSITE" id="PS51077">
    <property type="entry name" value="HTH_ICLR"/>
    <property type="match status" value="1"/>
</dbReference>
<evidence type="ECO:0000313" key="6">
    <source>
        <dbReference type="EMBL" id="KAF0805939.1"/>
    </source>
</evidence>
<evidence type="ECO:0000313" key="7">
    <source>
        <dbReference type="Proteomes" id="UP000771797"/>
    </source>
</evidence>
<organism evidence="6 7">
    <name type="scientific">Alcanivorax xiamenensis</name>
    <dbReference type="NCBI Taxonomy" id="1177156"/>
    <lineage>
        <taxon>Bacteria</taxon>
        <taxon>Pseudomonadati</taxon>
        <taxon>Pseudomonadota</taxon>
        <taxon>Gammaproteobacteria</taxon>
        <taxon>Oceanospirillales</taxon>
        <taxon>Alcanivoracaceae</taxon>
        <taxon>Alcanivorax</taxon>
    </lineage>
</organism>
<keyword evidence="1" id="KW-0805">Transcription regulation</keyword>
<dbReference type="InterPro" id="IPR036388">
    <property type="entry name" value="WH-like_DNA-bd_sf"/>
</dbReference>
<dbReference type="InterPro" id="IPR005471">
    <property type="entry name" value="Tscrpt_reg_IclR_N"/>
</dbReference>
<name>A0ABQ6Y9I1_9GAMM</name>
<dbReference type="PANTHER" id="PTHR30136:SF35">
    <property type="entry name" value="HTH-TYPE TRANSCRIPTIONAL REGULATOR RV1719"/>
    <property type="match status" value="1"/>
</dbReference>
<dbReference type="Gene3D" id="3.30.450.40">
    <property type="match status" value="1"/>
</dbReference>
<dbReference type="RefSeq" id="WP_159660658.1">
    <property type="nucleotide sequence ID" value="NZ_AQPF01000012.1"/>
</dbReference>
<dbReference type="EMBL" id="AQPF01000012">
    <property type="protein sequence ID" value="KAF0805939.1"/>
    <property type="molecule type" value="Genomic_DNA"/>
</dbReference>
<dbReference type="Gene3D" id="1.10.10.10">
    <property type="entry name" value="Winged helix-like DNA-binding domain superfamily/Winged helix DNA-binding domain"/>
    <property type="match status" value="2"/>
</dbReference>
<evidence type="ECO:0000256" key="3">
    <source>
        <dbReference type="ARBA" id="ARBA00023163"/>
    </source>
</evidence>
<keyword evidence="2" id="KW-0238">DNA-binding</keyword>
<dbReference type="SMART" id="SM00346">
    <property type="entry name" value="HTH_ICLR"/>
    <property type="match status" value="1"/>
</dbReference>